<comment type="caution">
    <text evidence="2">The sequence shown here is derived from an EMBL/GenBank/DDBJ whole genome shotgun (WGS) entry which is preliminary data.</text>
</comment>
<reference evidence="2 3" key="1">
    <citation type="submission" date="2024-04" db="EMBL/GenBank/DDBJ databases">
        <title>Tritrichomonas musculus Genome.</title>
        <authorList>
            <person name="Alves-Ferreira E."/>
            <person name="Grigg M."/>
            <person name="Lorenzi H."/>
            <person name="Galac M."/>
        </authorList>
    </citation>
    <scope>NUCLEOTIDE SEQUENCE [LARGE SCALE GENOMIC DNA]</scope>
    <source>
        <strain evidence="2 3">EAF2021</strain>
    </source>
</reference>
<organism evidence="2 3">
    <name type="scientific">Tritrichomonas musculus</name>
    <dbReference type="NCBI Taxonomy" id="1915356"/>
    <lineage>
        <taxon>Eukaryota</taxon>
        <taxon>Metamonada</taxon>
        <taxon>Parabasalia</taxon>
        <taxon>Tritrichomonadida</taxon>
        <taxon>Tritrichomonadidae</taxon>
        <taxon>Tritrichomonas</taxon>
    </lineage>
</organism>
<name>A0ABR2KB12_9EUKA</name>
<sequence length="597" mass="68841">MKDLHDNSFLNLENKVELPEGTKYINKSGLWVIHQDLQEISLYSSTSSSPRLFSAIELQLTPPNDEIKAIDFIEQDQIYIFAIRNKVPTGFFMKIKDDEENDVIYLQEEDDSFILPNTLSFALDSLYFHRQILASFTPINGSFCIVSKEGITLHDQNFQTYFMLNHQIRFCLCSDNFLYISDGIKYTIYQFELKIYQCNNENISSSNINLNIDNEESENKVYKSFYEATEIANGILTADGYPCSFISLTSCLLIILKNIEKQSFHVQIHDLSSDDSINRVIHDISREVKANIKSNYQGNTKSIIENYIPYFHFLKYDDCLLSVDISNAGSSNLLDFNDNLYISVGGQFMLQNDLHIIGIFNQDFALCDDHCIYKIIPNYSKIKIEKHDTDHYFEVTASIMRRKDGINNAFDRLREMLTITRDYNQLKKIVMKIGPSATDPVAQMKFSRLIQFSGLSDPHLISLGLIQFSFVLGDKIVSETWIPLLEIFAHSQIENLLDDAVKNGIIKLNSTTIKNLTLAFNKKIHIDENIYSVDNLIDYANAYIDMEMYDDAKLIINIAQLSDMYPIDQINKVKERLNQLIKNKEDNCQENYQQSTS</sequence>
<feature type="coiled-coil region" evidence="1">
    <location>
        <begin position="567"/>
        <end position="594"/>
    </location>
</feature>
<protein>
    <submittedName>
        <fullName evidence="2">Uncharacterized protein</fullName>
    </submittedName>
</protein>
<evidence type="ECO:0000313" key="3">
    <source>
        <dbReference type="Proteomes" id="UP001470230"/>
    </source>
</evidence>
<keyword evidence="3" id="KW-1185">Reference proteome</keyword>
<dbReference type="EMBL" id="JAPFFF010000006">
    <property type="protein sequence ID" value="KAK8887931.1"/>
    <property type="molecule type" value="Genomic_DNA"/>
</dbReference>
<gene>
    <name evidence="2" type="ORF">M9Y10_038990</name>
</gene>
<dbReference type="Proteomes" id="UP001470230">
    <property type="component" value="Unassembled WGS sequence"/>
</dbReference>
<keyword evidence="1" id="KW-0175">Coiled coil</keyword>
<evidence type="ECO:0000313" key="2">
    <source>
        <dbReference type="EMBL" id="KAK8887931.1"/>
    </source>
</evidence>
<accession>A0ABR2KB12</accession>
<proteinExistence type="predicted"/>
<evidence type="ECO:0000256" key="1">
    <source>
        <dbReference type="SAM" id="Coils"/>
    </source>
</evidence>